<proteinExistence type="predicted"/>
<evidence type="ECO:0000313" key="1">
    <source>
        <dbReference type="EMBL" id="QMW05331.1"/>
    </source>
</evidence>
<dbReference type="Proteomes" id="UP000515369">
    <property type="component" value="Chromosome"/>
</dbReference>
<gene>
    <name evidence="1" type="ORF">H3H32_10800</name>
</gene>
<sequence>MQVERAQFLDEVPVSDGGVGTISTEQTVYECNVEVTPIKASRTLEASQDILKQAYLLKMWVTKRYTPKVGSTVIVKGQRLTIQNLTFTDATANRYQLTGLSQ</sequence>
<dbReference type="AlphaFoldDB" id="A0A7G5H2I9"/>
<evidence type="ECO:0000313" key="2">
    <source>
        <dbReference type="Proteomes" id="UP000515369"/>
    </source>
</evidence>
<name>A0A7G5H2I9_9BACT</name>
<dbReference type="RefSeq" id="WP_182462677.1">
    <property type="nucleotide sequence ID" value="NZ_CP059732.1"/>
</dbReference>
<keyword evidence="2" id="KW-1185">Reference proteome</keyword>
<accession>A0A7G5H2I9</accession>
<reference evidence="1 2" key="1">
    <citation type="submission" date="2020-07" db="EMBL/GenBank/DDBJ databases">
        <title>Spirosoma foliorum sp. nov., isolated from the leaves on the Nejang mountain Korea, Republic of.</title>
        <authorList>
            <person name="Ho H."/>
            <person name="Lee Y.-J."/>
            <person name="Nurcahyanto D.-A."/>
            <person name="Kim S.-G."/>
        </authorList>
    </citation>
    <scope>NUCLEOTIDE SEQUENCE [LARGE SCALE GENOMIC DNA]</scope>
    <source>
        <strain evidence="1 2">PL0136</strain>
    </source>
</reference>
<dbReference type="EMBL" id="CP059732">
    <property type="protein sequence ID" value="QMW05331.1"/>
    <property type="molecule type" value="Genomic_DNA"/>
</dbReference>
<dbReference type="KEGG" id="sfol:H3H32_10800"/>
<organism evidence="1 2">
    <name type="scientific">Spirosoma foliorum</name>
    <dbReference type="NCBI Taxonomy" id="2710596"/>
    <lineage>
        <taxon>Bacteria</taxon>
        <taxon>Pseudomonadati</taxon>
        <taxon>Bacteroidota</taxon>
        <taxon>Cytophagia</taxon>
        <taxon>Cytophagales</taxon>
        <taxon>Cytophagaceae</taxon>
        <taxon>Spirosoma</taxon>
    </lineage>
</organism>
<protein>
    <submittedName>
        <fullName evidence="1">Uncharacterized protein</fullName>
    </submittedName>
</protein>